<dbReference type="RefSeq" id="WP_343042773.1">
    <property type="nucleotide sequence ID" value="NZ_CABPSM010000015.1"/>
</dbReference>
<organism evidence="1 2">
    <name type="scientific">Pandoraea horticolens</name>
    <dbReference type="NCBI Taxonomy" id="2508298"/>
    <lineage>
        <taxon>Bacteria</taxon>
        <taxon>Pseudomonadati</taxon>
        <taxon>Pseudomonadota</taxon>
        <taxon>Betaproteobacteria</taxon>
        <taxon>Burkholderiales</taxon>
        <taxon>Burkholderiaceae</taxon>
        <taxon>Pandoraea</taxon>
    </lineage>
</organism>
<name>A0A5E4Y5A5_9BURK</name>
<dbReference type="AlphaFoldDB" id="A0A5E4Y5A5"/>
<accession>A0A5E4Y5A5</accession>
<keyword evidence="2" id="KW-1185">Reference proteome</keyword>
<evidence type="ECO:0000313" key="2">
    <source>
        <dbReference type="Proteomes" id="UP000343317"/>
    </source>
</evidence>
<evidence type="ECO:0000313" key="1">
    <source>
        <dbReference type="EMBL" id="VVE43846.1"/>
    </source>
</evidence>
<dbReference type="Proteomes" id="UP000343317">
    <property type="component" value="Unassembled WGS sequence"/>
</dbReference>
<dbReference type="EMBL" id="CABPSM010000015">
    <property type="protein sequence ID" value="VVE43846.1"/>
    <property type="molecule type" value="Genomic_DNA"/>
</dbReference>
<gene>
    <name evidence="1" type="ORF">PHO31112_04295</name>
</gene>
<sequence>MLKIEEVLMNQYGPLLSLAHLAKILDRSADGLRQGLYVESDWSSRINAAKLRVGKRVYFRTSDIARFLGGE</sequence>
<protein>
    <submittedName>
        <fullName evidence="1">Plasmid-related protein</fullName>
    </submittedName>
</protein>
<proteinExistence type="predicted"/>
<reference evidence="1 2" key="1">
    <citation type="submission" date="2019-08" db="EMBL/GenBank/DDBJ databases">
        <authorList>
            <person name="Peeters C."/>
        </authorList>
    </citation>
    <scope>NUCLEOTIDE SEQUENCE [LARGE SCALE GENOMIC DNA]</scope>
    <source>
        <strain evidence="1 2">LMG 31112</strain>
    </source>
</reference>